<evidence type="ECO:0000313" key="2">
    <source>
        <dbReference type="EMBL" id="PWZ93250.1"/>
    </source>
</evidence>
<keyword evidence="2" id="KW-0547">Nucleotide-binding</keyword>
<dbReference type="Proteomes" id="UP000246351">
    <property type="component" value="Unassembled WGS sequence"/>
</dbReference>
<protein>
    <submittedName>
        <fullName evidence="2">ATP-binding protein</fullName>
    </submittedName>
</protein>
<keyword evidence="1" id="KW-0472">Membrane</keyword>
<keyword evidence="2" id="KW-0067">ATP-binding</keyword>
<evidence type="ECO:0000256" key="1">
    <source>
        <dbReference type="SAM" id="Phobius"/>
    </source>
</evidence>
<name>A0A317Z1Y6_STAPS</name>
<proteinExistence type="predicted"/>
<dbReference type="GO" id="GO:0005524">
    <property type="term" value="F:ATP binding"/>
    <property type="evidence" value="ECO:0007669"/>
    <property type="project" value="UniProtKB-KW"/>
</dbReference>
<reference evidence="2 3" key="1">
    <citation type="journal article" date="2018" name="Vet. Microbiol.">
        <title>Clonal diversity and geographic distribution of methicillin-resistant Staphylococcus pseudintermedius from Australian animals: Discovery of novel sequence types.</title>
        <authorList>
            <person name="Worthing K.A."/>
            <person name="Abraham S."/>
            <person name="Coombs G.W."/>
            <person name="Pang S."/>
            <person name="Saputra S."/>
            <person name="Jordan D."/>
            <person name="Trott D.J."/>
            <person name="Norris J.M."/>
        </authorList>
    </citation>
    <scope>NUCLEOTIDE SEQUENCE [LARGE SCALE GENOMIC DNA]</scope>
    <source>
        <strain evidence="2 3">ST71 3</strain>
    </source>
</reference>
<feature type="non-terminal residue" evidence="2">
    <location>
        <position position="46"/>
    </location>
</feature>
<accession>A0A317Z1Y6</accession>
<gene>
    <name evidence="2" type="ORF">DD924_20380</name>
</gene>
<keyword evidence="1" id="KW-0812">Transmembrane</keyword>
<dbReference type="EMBL" id="QEIV01002612">
    <property type="protein sequence ID" value="PWZ93250.1"/>
    <property type="molecule type" value="Genomic_DNA"/>
</dbReference>
<evidence type="ECO:0000313" key="3">
    <source>
        <dbReference type="Proteomes" id="UP000246351"/>
    </source>
</evidence>
<feature type="transmembrane region" description="Helical" evidence="1">
    <location>
        <begin position="7"/>
        <end position="28"/>
    </location>
</feature>
<keyword evidence="1" id="KW-1133">Transmembrane helix</keyword>
<sequence length="46" mass="5370">MCIKLEILLAIFIVLFQSFIFASVTSIIQKYKYSQRDYIILILGIV</sequence>
<organism evidence="2 3">
    <name type="scientific">Staphylococcus pseudintermedius</name>
    <dbReference type="NCBI Taxonomy" id="283734"/>
    <lineage>
        <taxon>Bacteria</taxon>
        <taxon>Bacillati</taxon>
        <taxon>Bacillota</taxon>
        <taxon>Bacilli</taxon>
        <taxon>Bacillales</taxon>
        <taxon>Staphylococcaceae</taxon>
        <taxon>Staphylococcus</taxon>
        <taxon>Staphylococcus intermedius group</taxon>
    </lineage>
</organism>
<comment type="caution">
    <text evidence="2">The sequence shown here is derived from an EMBL/GenBank/DDBJ whole genome shotgun (WGS) entry which is preliminary data.</text>
</comment>
<dbReference type="AlphaFoldDB" id="A0A317Z1Y6"/>